<evidence type="ECO:0000313" key="13">
    <source>
        <dbReference type="EMBL" id="RDV24870.1"/>
    </source>
</evidence>
<dbReference type="GO" id="GO:0009117">
    <property type="term" value="P:nucleotide metabolic process"/>
    <property type="evidence" value="ECO:0007669"/>
    <property type="project" value="UniProtKB-KW"/>
</dbReference>
<dbReference type="GO" id="GO:0006772">
    <property type="term" value="P:thiamine metabolic process"/>
    <property type="evidence" value="ECO:0007669"/>
    <property type="project" value="TreeGrafter"/>
</dbReference>
<comment type="caution">
    <text evidence="13">The sequence shown here is derived from an EMBL/GenBank/DDBJ whole genome shotgun (WGS) entry which is preliminary data.</text>
</comment>
<accession>A0A3D8M5L3</accession>
<evidence type="ECO:0000256" key="11">
    <source>
        <dbReference type="HAMAP-Rule" id="MF_00648"/>
    </source>
</evidence>
<keyword evidence="2 11" id="KW-0479">Metal-binding</keyword>
<evidence type="ECO:0000256" key="7">
    <source>
        <dbReference type="ARBA" id="ARBA00023211"/>
    </source>
</evidence>
<keyword evidence="7 11" id="KW-0464">Manganese</keyword>
<evidence type="ECO:0000256" key="3">
    <source>
        <dbReference type="ARBA" id="ARBA00022741"/>
    </source>
</evidence>
<keyword evidence="5 11" id="KW-0460">Magnesium</keyword>
<proteinExistence type="inferred from homology"/>
<dbReference type="Pfam" id="PF01931">
    <property type="entry name" value="NTPase_I-T"/>
    <property type="match status" value="1"/>
</dbReference>
<sequence>MRCIVGSKNPVKIGAAREAISRCMEQPFDSVVGIDVPSGVAAQPMSEAETRSGAVNRVKACIEQSAAGSASDTWYVALEGGVDEFEDGPATFAYVAICHQGQWSVGRSANLPLPEPFYRALKNGQELGDVMDEAFKTHNIKQKGGAIGLLTNHLATRQSVYELALTLAMAKFMHPDLYPQEKHPC</sequence>
<comment type="caution">
    <text evidence="11">Lacks conserved residue(s) required for the propagation of feature annotation.</text>
</comment>
<comment type="catalytic activity">
    <reaction evidence="9 11">
        <text>XTP + H2O = XDP + phosphate + H(+)</text>
        <dbReference type="Rhea" id="RHEA:28406"/>
        <dbReference type="ChEBI" id="CHEBI:15377"/>
        <dbReference type="ChEBI" id="CHEBI:15378"/>
        <dbReference type="ChEBI" id="CHEBI:43474"/>
        <dbReference type="ChEBI" id="CHEBI:59884"/>
        <dbReference type="ChEBI" id="CHEBI:61314"/>
        <dbReference type="EC" id="3.6.1.73"/>
    </reaction>
</comment>
<dbReference type="Proteomes" id="UP000256561">
    <property type="component" value="Unassembled WGS sequence"/>
</dbReference>
<evidence type="ECO:0000256" key="8">
    <source>
        <dbReference type="ARBA" id="ARBA00048174"/>
    </source>
</evidence>
<comment type="cofactor">
    <cofactor evidence="11">
        <name>Mg(2+)</name>
        <dbReference type="ChEBI" id="CHEBI:18420"/>
    </cofactor>
    <cofactor evidence="11">
        <name>Mn(2+)</name>
        <dbReference type="ChEBI" id="CHEBI:29035"/>
    </cofactor>
    <text evidence="11">Binds 1 divalent metal cation per subunit; can use either Mg(2+) or Mn(2+).</text>
</comment>
<evidence type="ECO:0000256" key="4">
    <source>
        <dbReference type="ARBA" id="ARBA00022801"/>
    </source>
</evidence>
<name>A0A3D8M5L3_9ALTE</name>
<dbReference type="InterPro" id="IPR029001">
    <property type="entry name" value="ITPase-like_fam"/>
</dbReference>
<evidence type="ECO:0000313" key="14">
    <source>
        <dbReference type="Proteomes" id="UP000256561"/>
    </source>
</evidence>
<dbReference type="RefSeq" id="WP_115593740.1">
    <property type="nucleotide sequence ID" value="NZ_QRHA01000008.1"/>
</dbReference>
<comment type="function">
    <text evidence="11">Phosphatase that hydrolyzes non-canonical purine nucleotides such as XTP and ITP to their respective diphosphate derivatives. Probably excludes non-canonical purines from DNA/RNA precursor pool, thus preventing their incorporation into DNA/RNA and avoiding chromosomal lesions.</text>
</comment>
<dbReference type="GO" id="GO:0103023">
    <property type="term" value="F:ITPase activity"/>
    <property type="evidence" value="ECO:0007669"/>
    <property type="project" value="UniProtKB-EC"/>
</dbReference>
<dbReference type="FunFam" id="3.90.950.10:FF:000002">
    <property type="entry name" value="Inosine/xanthosine triphosphatase"/>
    <property type="match status" value="1"/>
</dbReference>
<keyword evidence="14" id="KW-1185">Reference proteome</keyword>
<dbReference type="GO" id="GO:0046872">
    <property type="term" value="F:metal ion binding"/>
    <property type="evidence" value="ECO:0007669"/>
    <property type="project" value="UniProtKB-KW"/>
</dbReference>
<dbReference type="InterPro" id="IPR026533">
    <property type="entry name" value="NTPase/PRRC1"/>
</dbReference>
<dbReference type="AlphaFoldDB" id="A0A3D8M5L3"/>
<feature type="domain" description="Non-canonical purine NTP phosphatase/PRRC1" evidence="12">
    <location>
        <begin position="6"/>
        <end position="173"/>
    </location>
</feature>
<gene>
    <name evidence="13" type="ORF">DXV75_12420</name>
</gene>
<dbReference type="GO" id="GO:0000166">
    <property type="term" value="F:nucleotide binding"/>
    <property type="evidence" value="ECO:0007669"/>
    <property type="project" value="UniProtKB-KW"/>
</dbReference>
<evidence type="ECO:0000256" key="9">
    <source>
        <dbReference type="ARBA" id="ARBA00048781"/>
    </source>
</evidence>
<dbReference type="InterPro" id="IPR002786">
    <property type="entry name" value="Non_canon_purine_NTPase"/>
</dbReference>
<evidence type="ECO:0000256" key="6">
    <source>
        <dbReference type="ARBA" id="ARBA00023080"/>
    </source>
</evidence>
<evidence type="ECO:0000256" key="5">
    <source>
        <dbReference type="ARBA" id="ARBA00022842"/>
    </source>
</evidence>
<evidence type="ECO:0000256" key="1">
    <source>
        <dbReference type="ARBA" id="ARBA00001936"/>
    </source>
</evidence>
<protein>
    <recommendedName>
        <fullName evidence="11">Inosine/xanthosine triphosphatase</fullName>
        <shortName evidence="11">ITPase/XTPase</shortName>
        <ecNumber evidence="11">3.6.1.73</ecNumber>
    </recommendedName>
    <alternativeName>
        <fullName evidence="11">Non-canonical purine NTP phosphatase</fullName>
    </alternativeName>
    <alternativeName>
        <fullName evidence="11">Non-standard purine NTP phosphatase</fullName>
    </alternativeName>
    <alternativeName>
        <fullName evidence="11">Nucleoside-triphosphate phosphatase</fullName>
        <shortName evidence="11">NTPase</shortName>
    </alternativeName>
</protein>
<keyword evidence="4 11" id="KW-0378">Hydrolase</keyword>
<comment type="cofactor">
    <cofactor evidence="1">
        <name>Mn(2+)</name>
        <dbReference type="ChEBI" id="CHEBI:29035"/>
    </cofactor>
</comment>
<dbReference type="PANTHER" id="PTHR34699">
    <property type="match status" value="1"/>
</dbReference>
<dbReference type="OrthoDB" id="6334099at2"/>
<dbReference type="EC" id="3.6.1.73" evidence="11"/>
<comment type="subunit">
    <text evidence="11">Homodimer.</text>
</comment>
<evidence type="ECO:0000256" key="2">
    <source>
        <dbReference type="ARBA" id="ARBA00022723"/>
    </source>
</evidence>
<dbReference type="EMBL" id="QRHA01000008">
    <property type="protein sequence ID" value="RDV24870.1"/>
    <property type="molecule type" value="Genomic_DNA"/>
</dbReference>
<evidence type="ECO:0000256" key="10">
    <source>
        <dbReference type="ARBA" id="ARBA00060855"/>
    </source>
</evidence>
<comment type="catalytic activity">
    <reaction evidence="8 11">
        <text>ITP + H2O = IDP + phosphate + H(+)</text>
        <dbReference type="Rhea" id="RHEA:28330"/>
        <dbReference type="ChEBI" id="CHEBI:15377"/>
        <dbReference type="ChEBI" id="CHEBI:15378"/>
        <dbReference type="ChEBI" id="CHEBI:43474"/>
        <dbReference type="ChEBI" id="CHEBI:58280"/>
        <dbReference type="ChEBI" id="CHEBI:61402"/>
        <dbReference type="EC" id="3.6.1.73"/>
    </reaction>
</comment>
<dbReference type="InterPro" id="IPR050299">
    <property type="entry name" value="YjjX_NTPase"/>
</dbReference>
<dbReference type="NCBIfam" id="NF003459">
    <property type="entry name" value="PRK05074.1"/>
    <property type="match status" value="1"/>
</dbReference>
<dbReference type="PANTHER" id="PTHR34699:SF2">
    <property type="entry name" value="NON-CANONICAL PURINE NTP PHOSPHATASE_PRRC1 DOMAIN-CONTAINING PROTEIN"/>
    <property type="match status" value="1"/>
</dbReference>
<dbReference type="Gene3D" id="3.90.950.10">
    <property type="match status" value="1"/>
</dbReference>
<keyword evidence="3 11" id="KW-0547">Nucleotide-binding</keyword>
<dbReference type="SUPFAM" id="SSF52972">
    <property type="entry name" value="ITPase-like"/>
    <property type="match status" value="1"/>
</dbReference>
<comment type="similarity">
    <text evidence="10 11">Belongs to the YjjX NTPase family.</text>
</comment>
<evidence type="ECO:0000259" key="12">
    <source>
        <dbReference type="Pfam" id="PF01931"/>
    </source>
</evidence>
<reference evidence="14" key="1">
    <citation type="submission" date="2018-08" db="EMBL/GenBank/DDBJ databases">
        <authorList>
            <person name="Zhang J."/>
            <person name="Du Z.-J."/>
        </authorList>
    </citation>
    <scope>NUCLEOTIDE SEQUENCE [LARGE SCALE GENOMIC DNA]</scope>
    <source>
        <strain evidence="14">KCTC 52655</strain>
    </source>
</reference>
<dbReference type="HAMAP" id="MF_00648">
    <property type="entry name" value="Non_canon_purine_NTPase_YjjX"/>
    <property type="match status" value="1"/>
</dbReference>
<keyword evidence="6 11" id="KW-0546">Nucleotide metabolism</keyword>
<organism evidence="13 14">
    <name type="scientific">Alteromonas aestuariivivens</name>
    <dbReference type="NCBI Taxonomy" id="1938339"/>
    <lineage>
        <taxon>Bacteria</taxon>
        <taxon>Pseudomonadati</taxon>
        <taxon>Pseudomonadota</taxon>
        <taxon>Gammaproteobacteria</taxon>
        <taxon>Alteromonadales</taxon>
        <taxon>Alteromonadaceae</taxon>
        <taxon>Alteromonas/Salinimonas group</taxon>
        <taxon>Alteromonas</taxon>
    </lineage>
</organism>